<evidence type="ECO:0008006" key="3">
    <source>
        <dbReference type="Google" id="ProtNLM"/>
    </source>
</evidence>
<name>A0ABX2TFJ3_9PROT</name>
<keyword evidence="2" id="KW-1185">Reference proteome</keyword>
<proteinExistence type="predicted"/>
<dbReference type="EMBL" id="JABFDB010000023">
    <property type="protein sequence ID" value="NYZ22929.1"/>
    <property type="molecule type" value="Genomic_DNA"/>
</dbReference>
<protein>
    <recommendedName>
        <fullName evidence="3">HEPN domain-containing protein</fullName>
    </recommendedName>
</protein>
<accession>A0ABX2TFJ3</accession>
<evidence type="ECO:0000313" key="1">
    <source>
        <dbReference type="EMBL" id="NYZ22929.1"/>
    </source>
</evidence>
<organism evidence="1 2">
    <name type="scientific">Azospirillum oleiclasticum</name>
    <dbReference type="NCBI Taxonomy" id="2735135"/>
    <lineage>
        <taxon>Bacteria</taxon>
        <taxon>Pseudomonadati</taxon>
        <taxon>Pseudomonadota</taxon>
        <taxon>Alphaproteobacteria</taxon>
        <taxon>Rhodospirillales</taxon>
        <taxon>Azospirillaceae</taxon>
        <taxon>Azospirillum</taxon>
    </lineage>
</organism>
<comment type="caution">
    <text evidence="1">The sequence shown here is derived from an EMBL/GenBank/DDBJ whole genome shotgun (WGS) entry which is preliminary data.</text>
</comment>
<sequence>MTPLELAEKLLADAQSETEYRAAASRAYMATFQHLLAHRSLVAFPATATGADHRLLIEHLKTSTVATRRRIGIRLLPRPRSLRNHAGYDLKKHPFTRGLAEEALDTASEIIHDLLP</sequence>
<dbReference type="Proteomes" id="UP000584642">
    <property type="component" value="Unassembled WGS sequence"/>
</dbReference>
<reference evidence="1 2" key="1">
    <citation type="submission" date="2020-05" db="EMBL/GenBank/DDBJ databases">
        <title>Azospirillum oleiclasticum sp. nov, a nitrogen-fixing and heavy crude oil-emulsifying bacterium isolated from the crude oil of Yumen Oilfield.</title>
        <authorList>
            <person name="Wu D."/>
            <person name="Cai M."/>
            <person name="Zhang X."/>
        </authorList>
    </citation>
    <scope>NUCLEOTIDE SEQUENCE [LARGE SCALE GENOMIC DNA]</scope>
    <source>
        <strain evidence="1 2">ROY-1-1-2</strain>
    </source>
</reference>
<gene>
    <name evidence="1" type="ORF">HND93_24750</name>
</gene>
<dbReference type="Gene3D" id="1.20.120.330">
    <property type="entry name" value="Nucleotidyltransferases domain 2"/>
    <property type="match status" value="1"/>
</dbReference>
<dbReference type="RefSeq" id="WP_180284709.1">
    <property type="nucleotide sequence ID" value="NZ_JABFDB010000023.1"/>
</dbReference>
<evidence type="ECO:0000313" key="2">
    <source>
        <dbReference type="Proteomes" id="UP000584642"/>
    </source>
</evidence>